<protein>
    <submittedName>
        <fullName evidence="2">Uncharacterized protein</fullName>
    </submittedName>
</protein>
<evidence type="ECO:0000313" key="3">
    <source>
        <dbReference type="Proteomes" id="UP001281003"/>
    </source>
</evidence>
<name>A0AAE0U9S9_SORBR</name>
<gene>
    <name evidence="2" type="ORF">B0T20DRAFT_267041</name>
</gene>
<sequence>MPSQDELAALFSRNLSLEPVQQLAQVQVANQEPKIVYISAHYNHSAHIRPQDPQPPQPAPRGTSEPPALSEVEAVLKKHHVNTAGLSRAQLQLFKSVDDPQRYRLIDLWRNCPPTNRNDNPTLDWSMTSVNQEEILAKNRWEQQQLQQQQQQQQAAGGQEVVMSLDGTPLTPIQAGDGRWISADSHHEMEPYMASGYEDMARREYEESARRAFAESMERTKDACRPLAIATTGPTFNPAHSDPVYANSGVDWRQQQMENQYGRLMASRDDEEML</sequence>
<evidence type="ECO:0000313" key="2">
    <source>
        <dbReference type="EMBL" id="KAK3396276.1"/>
    </source>
</evidence>
<accession>A0AAE0U9S9</accession>
<feature type="region of interest" description="Disordered" evidence="1">
    <location>
        <begin position="46"/>
        <end position="67"/>
    </location>
</feature>
<dbReference type="EMBL" id="JAUTDP010000009">
    <property type="protein sequence ID" value="KAK3396276.1"/>
    <property type="molecule type" value="Genomic_DNA"/>
</dbReference>
<evidence type="ECO:0000256" key="1">
    <source>
        <dbReference type="SAM" id="MobiDB-lite"/>
    </source>
</evidence>
<dbReference type="AlphaFoldDB" id="A0AAE0U9S9"/>
<proteinExistence type="predicted"/>
<keyword evidence="3" id="KW-1185">Reference proteome</keyword>
<comment type="caution">
    <text evidence="2">The sequence shown here is derived from an EMBL/GenBank/DDBJ whole genome shotgun (WGS) entry which is preliminary data.</text>
</comment>
<dbReference type="Proteomes" id="UP001281003">
    <property type="component" value="Unassembled WGS sequence"/>
</dbReference>
<reference evidence="2" key="2">
    <citation type="submission" date="2023-07" db="EMBL/GenBank/DDBJ databases">
        <authorList>
            <consortium name="Lawrence Berkeley National Laboratory"/>
            <person name="Haridas S."/>
            <person name="Hensen N."/>
            <person name="Bonometti L."/>
            <person name="Westerberg I."/>
            <person name="Brannstrom I.O."/>
            <person name="Guillou S."/>
            <person name="Cros-Aarteil S."/>
            <person name="Calhoun S."/>
            <person name="Kuo A."/>
            <person name="Mondo S."/>
            <person name="Pangilinan J."/>
            <person name="Riley R."/>
            <person name="LaButti K."/>
            <person name="Andreopoulos B."/>
            <person name="Lipzen A."/>
            <person name="Chen C."/>
            <person name="Yanf M."/>
            <person name="Daum C."/>
            <person name="Ng V."/>
            <person name="Clum A."/>
            <person name="Steindorff A."/>
            <person name="Ohm R."/>
            <person name="Martin F."/>
            <person name="Silar P."/>
            <person name="Natvig D."/>
            <person name="Lalanne C."/>
            <person name="Gautier V."/>
            <person name="Ament-velasquez S.L."/>
            <person name="Kruys A."/>
            <person name="Hutchinson M.I."/>
            <person name="Powell A.J."/>
            <person name="Barry K."/>
            <person name="Miller A.N."/>
            <person name="Grigoriev I.V."/>
            <person name="Debuchy R."/>
            <person name="Gladieux P."/>
            <person name="Thoren M.H."/>
            <person name="Johannesson H."/>
        </authorList>
    </citation>
    <scope>NUCLEOTIDE SEQUENCE</scope>
    <source>
        <strain evidence="2">FGSC 1904</strain>
    </source>
</reference>
<organism evidence="2 3">
    <name type="scientific">Sordaria brevicollis</name>
    <dbReference type="NCBI Taxonomy" id="83679"/>
    <lineage>
        <taxon>Eukaryota</taxon>
        <taxon>Fungi</taxon>
        <taxon>Dikarya</taxon>
        <taxon>Ascomycota</taxon>
        <taxon>Pezizomycotina</taxon>
        <taxon>Sordariomycetes</taxon>
        <taxon>Sordariomycetidae</taxon>
        <taxon>Sordariales</taxon>
        <taxon>Sordariaceae</taxon>
        <taxon>Sordaria</taxon>
    </lineage>
</organism>
<reference evidence="2" key="1">
    <citation type="journal article" date="2023" name="Mol. Phylogenet. Evol.">
        <title>Genome-scale phylogeny and comparative genomics of the fungal order Sordariales.</title>
        <authorList>
            <person name="Hensen N."/>
            <person name="Bonometti L."/>
            <person name="Westerberg I."/>
            <person name="Brannstrom I.O."/>
            <person name="Guillou S."/>
            <person name="Cros-Aarteil S."/>
            <person name="Calhoun S."/>
            <person name="Haridas S."/>
            <person name="Kuo A."/>
            <person name="Mondo S."/>
            <person name="Pangilinan J."/>
            <person name="Riley R."/>
            <person name="LaButti K."/>
            <person name="Andreopoulos B."/>
            <person name="Lipzen A."/>
            <person name="Chen C."/>
            <person name="Yan M."/>
            <person name="Daum C."/>
            <person name="Ng V."/>
            <person name="Clum A."/>
            <person name="Steindorff A."/>
            <person name="Ohm R.A."/>
            <person name="Martin F."/>
            <person name="Silar P."/>
            <person name="Natvig D.O."/>
            <person name="Lalanne C."/>
            <person name="Gautier V."/>
            <person name="Ament-Velasquez S.L."/>
            <person name="Kruys A."/>
            <person name="Hutchinson M.I."/>
            <person name="Powell A.J."/>
            <person name="Barry K."/>
            <person name="Miller A.N."/>
            <person name="Grigoriev I.V."/>
            <person name="Debuchy R."/>
            <person name="Gladieux P."/>
            <person name="Hiltunen Thoren M."/>
            <person name="Johannesson H."/>
        </authorList>
    </citation>
    <scope>NUCLEOTIDE SEQUENCE</scope>
    <source>
        <strain evidence="2">FGSC 1904</strain>
    </source>
</reference>